<gene>
    <name evidence="1" type="ORF">HFO74_35485</name>
</gene>
<proteinExistence type="predicted"/>
<evidence type="ECO:0000313" key="1">
    <source>
        <dbReference type="EMBL" id="MBY3068629.1"/>
    </source>
</evidence>
<accession>A0AB35FPD2</accession>
<name>A0AB35FPD2_9HYPH</name>
<organism evidence="1 2">
    <name type="scientific">Rhizobium laguerreae</name>
    <dbReference type="NCBI Taxonomy" id="1076926"/>
    <lineage>
        <taxon>Bacteria</taxon>
        <taxon>Pseudomonadati</taxon>
        <taxon>Pseudomonadota</taxon>
        <taxon>Alphaproteobacteria</taxon>
        <taxon>Hyphomicrobiales</taxon>
        <taxon>Rhizobiaceae</taxon>
        <taxon>Rhizobium/Agrobacterium group</taxon>
        <taxon>Rhizobium</taxon>
    </lineage>
</organism>
<dbReference type="Proteomes" id="UP000758022">
    <property type="component" value="Unassembled WGS sequence"/>
</dbReference>
<evidence type="ECO:0000313" key="2">
    <source>
        <dbReference type="Proteomes" id="UP000758022"/>
    </source>
</evidence>
<protein>
    <recommendedName>
        <fullName evidence="3">Helix-turn-helix domain-containing protein</fullName>
    </recommendedName>
</protein>
<sequence>MIAKKLHRYRSTILRELRRNTFKGRQMPECDICRNIVPDVGPVRQGPTCPGF</sequence>
<comment type="caution">
    <text evidence="1">The sequence shown here is derived from an EMBL/GenBank/DDBJ whole genome shotgun (WGS) entry which is preliminary data.</text>
</comment>
<evidence type="ECO:0008006" key="3">
    <source>
        <dbReference type="Google" id="ProtNLM"/>
    </source>
</evidence>
<dbReference type="AlphaFoldDB" id="A0AB35FPD2"/>
<dbReference type="EMBL" id="JAAXQQ010000019">
    <property type="protein sequence ID" value="MBY3068629.1"/>
    <property type="molecule type" value="Genomic_DNA"/>
</dbReference>
<reference evidence="1" key="1">
    <citation type="submission" date="2020-04" db="EMBL/GenBank/DDBJ databases">
        <title>Global-level population genomics supports evidence of horizontal gene transfer on evolution of Rhizobia in Lentils.</title>
        <authorList>
            <person name="Gai Y."/>
            <person name="Cook D."/>
            <person name="Riely B."/>
        </authorList>
    </citation>
    <scope>NUCLEOTIDE SEQUENCE</scope>
    <source>
        <strain evidence="1">TLR9</strain>
    </source>
</reference>